<organism evidence="1 2">
    <name type="scientific">Glutamicibacter halophytocola</name>
    <dbReference type="NCBI Taxonomy" id="1933880"/>
    <lineage>
        <taxon>Bacteria</taxon>
        <taxon>Bacillati</taxon>
        <taxon>Actinomycetota</taxon>
        <taxon>Actinomycetes</taxon>
        <taxon>Micrococcales</taxon>
        <taxon>Micrococcaceae</taxon>
        <taxon>Glutamicibacter</taxon>
    </lineage>
</organism>
<dbReference type="Proteomes" id="UP001060018">
    <property type="component" value="Chromosome"/>
</dbReference>
<name>A0AA95BRC6_9MICC</name>
<dbReference type="AlphaFoldDB" id="A0AA95BRC6"/>
<reference evidence="1" key="1">
    <citation type="journal article" date="2022" name="Pest Manag. Sci.">
        <title>Glutamicibacter halophytocola-mediated host fitness of potato tuber moth on Solanaceae crops.</title>
        <authorList>
            <person name="Wang W."/>
            <person name="Xiao G."/>
            <person name="Du G."/>
            <person name="Chang L."/>
            <person name="Yang Y."/>
            <person name="Ye J."/>
            <person name="Chen B."/>
        </authorList>
    </citation>
    <scope>NUCLEOTIDE SEQUENCE</scope>
    <source>
        <strain evidence="1">S2</strain>
    </source>
</reference>
<proteinExistence type="predicted"/>
<dbReference type="EMBL" id="CP102487">
    <property type="protein sequence ID" value="UUX60175.1"/>
    <property type="molecule type" value="Genomic_DNA"/>
</dbReference>
<protein>
    <submittedName>
        <fullName evidence="1">Uncharacterized protein</fullName>
    </submittedName>
</protein>
<sequence>MSTLLGEIEINLYAGVEAGDIQHIGSIAVPVAGGKVVRSATGVSVPINVDKAEFIARLHQFVDELGEQIHQDLTGN</sequence>
<evidence type="ECO:0000313" key="2">
    <source>
        <dbReference type="Proteomes" id="UP001060018"/>
    </source>
</evidence>
<dbReference type="RefSeq" id="WP_257746160.1">
    <property type="nucleotide sequence ID" value="NZ_CP102487.1"/>
</dbReference>
<gene>
    <name evidence="1" type="ORF">NUH22_06065</name>
</gene>
<accession>A0AA95BRC6</accession>
<evidence type="ECO:0000313" key="1">
    <source>
        <dbReference type="EMBL" id="UUX60175.1"/>
    </source>
</evidence>